<proteinExistence type="inferred from homology"/>
<evidence type="ECO:0000256" key="3">
    <source>
        <dbReference type="ARBA" id="ARBA00023125"/>
    </source>
</evidence>
<dbReference type="Proteomes" id="UP001165395">
    <property type="component" value="Unassembled WGS sequence"/>
</dbReference>
<dbReference type="InterPro" id="IPR036388">
    <property type="entry name" value="WH-like_DNA-bd_sf"/>
</dbReference>
<evidence type="ECO:0000259" key="5">
    <source>
        <dbReference type="PROSITE" id="PS50931"/>
    </source>
</evidence>
<keyword evidence="7" id="KW-1185">Reference proteome</keyword>
<keyword evidence="2" id="KW-0805">Transcription regulation</keyword>
<dbReference type="Gene3D" id="3.40.190.290">
    <property type="match status" value="1"/>
</dbReference>
<name>A0ABS8D423_9NEIS</name>
<evidence type="ECO:0000256" key="1">
    <source>
        <dbReference type="ARBA" id="ARBA00009437"/>
    </source>
</evidence>
<evidence type="ECO:0000313" key="6">
    <source>
        <dbReference type="EMBL" id="MCB6182954.1"/>
    </source>
</evidence>
<keyword evidence="4" id="KW-0804">Transcription</keyword>
<reference evidence="6" key="1">
    <citation type="submission" date="2021-10" db="EMBL/GenBank/DDBJ databases">
        <title>The complete genome sequence of Leeia sp. TBRC 13508.</title>
        <authorList>
            <person name="Charoenyingcharoen P."/>
            <person name="Yukphan P."/>
        </authorList>
    </citation>
    <scope>NUCLEOTIDE SEQUENCE</scope>
    <source>
        <strain evidence="6">TBRC 13508</strain>
    </source>
</reference>
<dbReference type="Gene3D" id="1.10.10.10">
    <property type="entry name" value="Winged helix-like DNA-binding domain superfamily/Winged helix DNA-binding domain"/>
    <property type="match status" value="1"/>
</dbReference>
<dbReference type="InterPro" id="IPR036390">
    <property type="entry name" value="WH_DNA-bd_sf"/>
</dbReference>
<dbReference type="PANTHER" id="PTHR30126:SF39">
    <property type="entry name" value="HTH-TYPE TRANSCRIPTIONAL REGULATOR CYSL"/>
    <property type="match status" value="1"/>
</dbReference>
<gene>
    <name evidence="6" type="ORF">LIN78_05255</name>
</gene>
<dbReference type="PANTHER" id="PTHR30126">
    <property type="entry name" value="HTH-TYPE TRANSCRIPTIONAL REGULATOR"/>
    <property type="match status" value="1"/>
</dbReference>
<dbReference type="PROSITE" id="PS50931">
    <property type="entry name" value="HTH_LYSR"/>
    <property type="match status" value="1"/>
</dbReference>
<organism evidence="6 7">
    <name type="scientific">Leeia speluncae</name>
    <dbReference type="NCBI Taxonomy" id="2884804"/>
    <lineage>
        <taxon>Bacteria</taxon>
        <taxon>Pseudomonadati</taxon>
        <taxon>Pseudomonadota</taxon>
        <taxon>Betaproteobacteria</taxon>
        <taxon>Neisseriales</taxon>
        <taxon>Leeiaceae</taxon>
        <taxon>Leeia</taxon>
    </lineage>
</organism>
<dbReference type="Pfam" id="PF03466">
    <property type="entry name" value="LysR_substrate"/>
    <property type="match status" value="1"/>
</dbReference>
<comment type="similarity">
    <text evidence="1">Belongs to the LysR transcriptional regulatory family.</text>
</comment>
<dbReference type="RefSeq" id="WP_227179234.1">
    <property type="nucleotide sequence ID" value="NZ_JAJBZT010000002.1"/>
</dbReference>
<accession>A0ABS8D423</accession>
<protein>
    <submittedName>
        <fullName evidence="6">LysR family transcriptional regulator</fullName>
    </submittedName>
</protein>
<sequence>MASTIKLQQLDMLVTVIDCGGFSAASTELGCTQSRISHAIQELETHLGVRLLNRHRNGCTPTPAGLQVSQQARQIQRLVQGIESGMANQVGQTGLVKIACFRSVSTHLLPSVLEALAIDHPGLQIEVDDSCKDSIAVNERIESGEADLGISSYHIPTEWHSIPYLQDHFRLVLPSSWHYQLPKDWPLLKQQPYIESANAAAPIIRDACQAAGFPLTVSRQMNSDSGLLALIRQGLGFSIMSNLATFPTPVGVRQAPLPFRISRPLFITCTSPNYRSDLVQTTIRYLKDKSILYQTDAWRAGVIGIEGK</sequence>
<evidence type="ECO:0000256" key="2">
    <source>
        <dbReference type="ARBA" id="ARBA00023015"/>
    </source>
</evidence>
<dbReference type="SUPFAM" id="SSF53850">
    <property type="entry name" value="Periplasmic binding protein-like II"/>
    <property type="match status" value="1"/>
</dbReference>
<feature type="domain" description="HTH lysR-type" evidence="5">
    <location>
        <begin position="5"/>
        <end position="62"/>
    </location>
</feature>
<dbReference type="InterPro" id="IPR005119">
    <property type="entry name" value="LysR_subst-bd"/>
</dbReference>
<dbReference type="PRINTS" id="PR00039">
    <property type="entry name" value="HTHLYSR"/>
</dbReference>
<comment type="caution">
    <text evidence="6">The sequence shown here is derived from an EMBL/GenBank/DDBJ whole genome shotgun (WGS) entry which is preliminary data.</text>
</comment>
<evidence type="ECO:0000313" key="7">
    <source>
        <dbReference type="Proteomes" id="UP001165395"/>
    </source>
</evidence>
<keyword evidence="3" id="KW-0238">DNA-binding</keyword>
<evidence type="ECO:0000256" key="4">
    <source>
        <dbReference type="ARBA" id="ARBA00023163"/>
    </source>
</evidence>
<dbReference type="EMBL" id="JAJBZT010000002">
    <property type="protein sequence ID" value="MCB6182954.1"/>
    <property type="molecule type" value="Genomic_DNA"/>
</dbReference>
<dbReference type="SUPFAM" id="SSF46785">
    <property type="entry name" value="Winged helix' DNA-binding domain"/>
    <property type="match status" value="1"/>
</dbReference>
<dbReference type="InterPro" id="IPR000847">
    <property type="entry name" value="LysR_HTH_N"/>
</dbReference>
<dbReference type="Pfam" id="PF00126">
    <property type="entry name" value="HTH_1"/>
    <property type="match status" value="1"/>
</dbReference>
<dbReference type="CDD" id="cd05466">
    <property type="entry name" value="PBP2_LTTR_substrate"/>
    <property type="match status" value="1"/>
</dbReference>